<reference evidence="3" key="1">
    <citation type="journal article" date="2019" name="Int. J. Syst. Evol. Microbiol.">
        <title>The Global Catalogue of Microorganisms (GCM) 10K type strain sequencing project: providing services to taxonomists for standard genome sequencing and annotation.</title>
        <authorList>
            <consortium name="The Broad Institute Genomics Platform"/>
            <consortium name="The Broad Institute Genome Sequencing Center for Infectious Disease"/>
            <person name="Wu L."/>
            <person name="Ma J."/>
        </authorList>
    </citation>
    <scope>NUCLEOTIDE SEQUENCE [LARGE SCALE GENOMIC DNA]</scope>
    <source>
        <strain evidence="3">CCM 8749</strain>
    </source>
</reference>
<protein>
    <submittedName>
        <fullName evidence="2">Uncharacterized protein</fullName>
    </submittedName>
</protein>
<keyword evidence="3" id="KW-1185">Reference proteome</keyword>
<evidence type="ECO:0000256" key="1">
    <source>
        <dbReference type="SAM" id="Phobius"/>
    </source>
</evidence>
<keyword evidence="1" id="KW-0812">Transmembrane</keyword>
<name>A0ABW1IM40_9BACL</name>
<evidence type="ECO:0000313" key="3">
    <source>
        <dbReference type="Proteomes" id="UP001596250"/>
    </source>
</evidence>
<proteinExistence type="predicted"/>
<keyword evidence="1" id="KW-1133">Transmembrane helix</keyword>
<dbReference type="RefSeq" id="WP_379893439.1">
    <property type="nucleotide sequence ID" value="NZ_CBCSCT010000004.1"/>
</dbReference>
<comment type="caution">
    <text evidence="2">The sequence shown here is derived from an EMBL/GenBank/DDBJ whole genome shotgun (WGS) entry which is preliminary data.</text>
</comment>
<evidence type="ECO:0000313" key="2">
    <source>
        <dbReference type="EMBL" id="MFC5986112.1"/>
    </source>
</evidence>
<dbReference type="Proteomes" id="UP001596250">
    <property type="component" value="Unassembled WGS sequence"/>
</dbReference>
<accession>A0ABW1IM40</accession>
<gene>
    <name evidence="2" type="ORF">ACFPXP_06660</name>
</gene>
<feature type="transmembrane region" description="Helical" evidence="1">
    <location>
        <begin position="34"/>
        <end position="54"/>
    </location>
</feature>
<sequence>MNNTLIISIIVIIYFTYLQLRIIRNKEAPRNNLILAWCLYGMAVIAIVVVNILFTA</sequence>
<feature type="transmembrane region" description="Helical" evidence="1">
    <location>
        <begin position="6"/>
        <end position="22"/>
    </location>
</feature>
<dbReference type="EMBL" id="JBHSQV010000035">
    <property type="protein sequence ID" value="MFC5986112.1"/>
    <property type="molecule type" value="Genomic_DNA"/>
</dbReference>
<organism evidence="2 3">
    <name type="scientific">Marinicrinis lubricantis</name>
    <dbReference type="NCBI Taxonomy" id="2086470"/>
    <lineage>
        <taxon>Bacteria</taxon>
        <taxon>Bacillati</taxon>
        <taxon>Bacillota</taxon>
        <taxon>Bacilli</taxon>
        <taxon>Bacillales</taxon>
        <taxon>Paenibacillaceae</taxon>
    </lineage>
</organism>
<keyword evidence="1" id="KW-0472">Membrane</keyword>